<dbReference type="CDD" id="cd08984">
    <property type="entry name" value="GH43-like"/>
    <property type="match status" value="1"/>
</dbReference>
<gene>
    <name evidence="1" type="ORF">SXIM_25640</name>
</gene>
<reference evidence="1" key="1">
    <citation type="submission" date="2019-08" db="EMBL/GenBank/DDBJ databases">
        <title>Complete genome sequence of a mangrove-derived Streptomyces xiamenensis.</title>
        <authorList>
            <person name="Xu J."/>
        </authorList>
    </citation>
    <scope>NUCLEOTIDE SEQUENCE</scope>
    <source>
        <strain evidence="1">318</strain>
    </source>
</reference>
<dbReference type="GO" id="GO:0016787">
    <property type="term" value="F:hydrolase activity"/>
    <property type="evidence" value="ECO:0007669"/>
    <property type="project" value="UniProtKB-KW"/>
</dbReference>
<dbReference type="HOGENOM" id="CLU_893348_0_0_11"/>
<dbReference type="EMBL" id="CP009922">
    <property type="protein sequence ID" value="AKG43948.1"/>
    <property type="molecule type" value="Genomic_DNA"/>
</dbReference>
<dbReference type="KEGG" id="sxi:SXIM_25640"/>
<accession>A0A0F7FUY0</accession>
<dbReference type="Gene3D" id="2.115.10.20">
    <property type="entry name" value="Glycosyl hydrolase domain, family 43"/>
    <property type="match status" value="1"/>
</dbReference>
<evidence type="ECO:0000313" key="1">
    <source>
        <dbReference type="EMBL" id="AKG43948.1"/>
    </source>
</evidence>
<dbReference type="Proteomes" id="UP000034034">
    <property type="component" value="Chromosome"/>
</dbReference>
<name>A0A0F7FUY0_9ACTN</name>
<dbReference type="STRING" id="408015.SXIM_25640"/>
<evidence type="ECO:0000313" key="2">
    <source>
        <dbReference type="Proteomes" id="UP000034034"/>
    </source>
</evidence>
<dbReference type="InterPro" id="IPR023296">
    <property type="entry name" value="Glyco_hydro_beta-prop_sf"/>
</dbReference>
<dbReference type="AlphaFoldDB" id="A0A0F7FUY0"/>
<dbReference type="RefSeq" id="WP_046724030.1">
    <property type="nucleotide sequence ID" value="NZ_CP009922.3"/>
</dbReference>
<dbReference type="PATRIC" id="fig|408015.6.peg.2603"/>
<keyword evidence="2" id="KW-1185">Reference proteome</keyword>
<protein>
    <submittedName>
        <fullName evidence="1">Glycosyl hydrolase family 32 domain protein</fullName>
    </submittedName>
</protein>
<dbReference type="InterPro" id="IPR050727">
    <property type="entry name" value="GH43_arabinanases"/>
</dbReference>
<organism evidence="1 2">
    <name type="scientific">Streptomyces xiamenensis</name>
    <dbReference type="NCBI Taxonomy" id="408015"/>
    <lineage>
        <taxon>Bacteria</taxon>
        <taxon>Bacillati</taxon>
        <taxon>Actinomycetota</taxon>
        <taxon>Actinomycetes</taxon>
        <taxon>Kitasatosporales</taxon>
        <taxon>Streptomycetaceae</taxon>
        <taxon>Streptomyces</taxon>
    </lineage>
</organism>
<dbReference type="PANTHER" id="PTHR43301">
    <property type="entry name" value="ARABINAN ENDO-1,5-ALPHA-L-ARABINOSIDASE"/>
    <property type="match status" value="1"/>
</dbReference>
<proteinExistence type="predicted"/>
<dbReference type="SUPFAM" id="SSF75005">
    <property type="entry name" value="Arabinanase/levansucrase/invertase"/>
    <property type="match status" value="1"/>
</dbReference>
<keyword evidence="1" id="KW-0378">Hydrolase</keyword>
<dbReference type="PANTHER" id="PTHR43301:SF3">
    <property type="entry name" value="ARABINAN ENDO-1,5-ALPHA-L-ARABINOSIDASE A-RELATED"/>
    <property type="match status" value="1"/>
</dbReference>
<sequence>MTVLFRDPVHDGATDPTLIRHRDTGAWWMFYTARRAGHDGAGVEWVHGTDIGIAVSTDDGAHWEYRGIARGLEYEAGRNTYWAPEVLWHDGTYHMYVTYLTGIRADWSGPRHILHYTSADLEHWNFVSRLELSSEKVIDACVWPLPPEAGGGWRMWFKDEADGSTIHAADSPDLFSWRPIGRALEGDQAHEGPTVLAHAGAYWMLTDCWDGLLVYRSTDLTHWERQPGAVLAGESPAHHAVAIGQGEDAGLLVYFTQPEPDSAPRRSQVEALPLAVVDGALTPLVSGTLPPLRADLTVPLRGGTAH</sequence>